<comment type="caution">
    <text evidence="7">The sequence shown here is derived from an EMBL/GenBank/DDBJ whole genome shotgun (WGS) entry which is preliminary data.</text>
</comment>
<feature type="transmembrane region" description="Helical" evidence="5">
    <location>
        <begin position="129"/>
        <end position="155"/>
    </location>
</feature>
<keyword evidence="5" id="KW-0812">Transmembrane</keyword>
<keyword evidence="5" id="KW-1133">Transmembrane helix</keyword>
<keyword evidence="8" id="KW-1185">Reference proteome</keyword>
<dbReference type="InterPro" id="IPR036322">
    <property type="entry name" value="WD40_repeat_dom_sf"/>
</dbReference>
<evidence type="ECO:0000256" key="5">
    <source>
        <dbReference type="SAM" id="Phobius"/>
    </source>
</evidence>
<dbReference type="Pfam" id="PF12894">
    <property type="entry name" value="ANAPC4_WD40"/>
    <property type="match status" value="1"/>
</dbReference>
<dbReference type="InterPro" id="IPR024977">
    <property type="entry name" value="Apc4-like_WD40_dom"/>
</dbReference>
<dbReference type="Proteomes" id="UP000782241">
    <property type="component" value="Unassembled WGS sequence"/>
</dbReference>
<dbReference type="Pfam" id="PF00400">
    <property type="entry name" value="WD40"/>
    <property type="match status" value="3"/>
</dbReference>
<dbReference type="InterPro" id="IPR015943">
    <property type="entry name" value="WD40/YVTN_repeat-like_dom_sf"/>
</dbReference>
<accession>A0A9P7H919</accession>
<dbReference type="InterPro" id="IPR033466">
    <property type="entry name" value="Cornichon_conserved"/>
</dbReference>
<dbReference type="PROSITE" id="PS01340">
    <property type="entry name" value="CORNICHON"/>
    <property type="match status" value="1"/>
</dbReference>
<keyword evidence="2" id="KW-0677">Repeat</keyword>
<protein>
    <recommendedName>
        <fullName evidence="6">Anaphase-promoting complex subunit 4-like WD40 domain-containing protein</fullName>
    </recommendedName>
</protein>
<feature type="repeat" description="WD" evidence="3">
    <location>
        <begin position="463"/>
        <end position="505"/>
    </location>
</feature>
<dbReference type="CDD" id="cd00200">
    <property type="entry name" value="WD40"/>
    <property type="match status" value="1"/>
</dbReference>
<evidence type="ECO:0000313" key="8">
    <source>
        <dbReference type="Proteomes" id="UP000782241"/>
    </source>
</evidence>
<feature type="repeat" description="WD" evidence="3">
    <location>
        <begin position="594"/>
        <end position="626"/>
    </location>
</feature>
<dbReference type="PRINTS" id="PR00320">
    <property type="entry name" value="GPROTEINBRPT"/>
</dbReference>
<dbReference type="Gene3D" id="2.130.10.10">
    <property type="entry name" value="YVTN repeat-like/Quinoprotein amine dehydrogenase"/>
    <property type="match status" value="1"/>
</dbReference>
<evidence type="ECO:0000259" key="6">
    <source>
        <dbReference type="Pfam" id="PF12894"/>
    </source>
</evidence>
<dbReference type="PANTHER" id="PTHR43979:SF1">
    <property type="entry name" value="PRE-MRNA-PROCESSING FACTOR 17"/>
    <property type="match status" value="1"/>
</dbReference>
<evidence type="ECO:0000256" key="3">
    <source>
        <dbReference type="PROSITE-ProRule" id="PRU00221"/>
    </source>
</evidence>
<keyword evidence="1 3" id="KW-0853">WD repeat</keyword>
<feature type="transmembrane region" description="Helical" evidence="5">
    <location>
        <begin position="191"/>
        <end position="209"/>
    </location>
</feature>
<reference evidence="7" key="1">
    <citation type="submission" date="2021-04" db="EMBL/GenBank/DDBJ databases">
        <title>Draft genome of Fusarium avenaceum strain F156N33, isolated from an atmospheric sample in Virginia.</title>
        <authorList>
            <person name="Yang S."/>
            <person name="Vinatzer B.A."/>
            <person name="Coleman J."/>
        </authorList>
    </citation>
    <scope>NUCLEOTIDE SEQUENCE</scope>
    <source>
        <strain evidence="7">F156N33</strain>
    </source>
</reference>
<feature type="repeat" description="WD" evidence="3">
    <location>
        <begin position="726"/>
        <end position="759"/>
    </location>
</feature>
<dbReference type="GO" id="GO:0000398">
    <property type="term" value="P:mRNA splicing, via spliceosome"/>
    <property type="evidence" value="ECO:0007669"/>
    <property type="project" value="InterPro"/>
</dbReference>
<dbReference type="GO" id="GO:0003729">
    <property type="term" value="F:mRNA binding"/>
    <property type="evidence" value="ECO:0007669"/>
    <property type="project" value="TreeGrafter"/>
</dbReference>
<feature type="domain" description="Anaphase-promoting complex subunit 4-like WD40" evidence="6">
    <location>
        <begin position="656"/>
        <end position="739"/>
    </location>
</feature>
<feature type="region of interest" description="Disordered" evidence="4">
    <location>
        <begin position="1"/>
        <end position="26"/>
    </location>
</feature>
<evidence type="ECO:0000313" key="7">
    <source>
        <dbReference type="EMBL" id="KAG5661225.1"/>
    </source>
</evidence>
<keyword evidence="5" id="KW-0472">Membrane</keyword>
<dbReference type="PROSITE" id="PS50082">
    <property type="entry name" value="WD_REPEATS_2"/>
    <property type="match status" value="4"/>
</dbReference>
<dbReference type="InterPro" id="IPR032847">
    <property type="entry name" value="PRPF17"/>
</dbReference>
<gene>
    <name evidence="7" type="ORF">KAF25_002868</name>
</gene>
<dbReference type="Pfam" id="PF03311">
    <property type="entry name" value="Cornichon"/>
    <property type="match status" value="1"/>
</dbReference>
<proteinExistence type="predicted"/>
<dbReference type="PANTHER" id="PTHR43979">
    <property type="entry name" value="PRE-MRNA-PROCESSING FACTOR 17"/>
    <property type="match status" value="1"/>
</dbReference>
<dbReference type="InterPro" id="IPR020472">
    <property type="entry name" value="WD40_PAC1"/>
</dbReference>
<dbReference type="SMART" id="SM00320">
    <property type="entry name" value="WD40"/>
    <property type="match status" value="6"/>
</dbReference>
<organism evidence="7 8">
    <name type="scientific">Fusarium avenaceum</name>
    <dbReference type="NCBI Taxonomy" id="40199"/>
    <lineage>
        <taxon>Eukaryota</taxon>
        <taxon>Fungi</taxon>
        <taxon>Dikarya</taxon>
        <taxon>Ascomycota</taxon>
        <taxon>Pezizomycotina</taxon>
        <taxon>Sordariomycetes</taxon>
        <taxon>Hypocreomycetidae</taxon>
        <taxon>Hypocreales</taxon>
        <taxon>Nectriaceae</taxon>
        <taxon>Fusarium</taxon>
        <taxon>Fusarium tricinctum species complex</taxon>
    </lineage>
</organism>
<evidence type="ECO:0000256" key="1">
    <source>
        <dbReference type="ARBA" id="ARBA00022574"/>
    </source>
</evidence>
<dbReference type="SUPFAM" id="SSF50978">
    <property type="entry name" value="WD40 repeat-like"/>
    <property type="match status" value="1"/>
</dbReference>
<dbReference type="EMBL" id="JAGPUO010000008">
    <property type="protein sequence ID" value="KAG5661225.1"/>
    <property type="molecule type" value="Genomic_DNA"/>
</dbReference>
<dbReference type="SMART" id="SM01398">
    <property type="entry name" value="Cornichon"/>
    <property type="match status" value="1"/>
</dbReference>
<dbReference type="InterPro" id="IPR003377">
    <property type="entry name" value="Cornichon"/>
</dbReference>
<feature type="repeat" description="WD" evidence="3">
    <location>
        <begin position="507"/>
        <end position="548"/>
    </location>
</feature>
<feature type="transmembrane region" description="Helical" evidence="5">
    <location>
        <begin position="86"/>
        <end position="109"/>
    </location>
</feature>
<dbReference type="PROSITE" id="PS50294">
    <property type="entry name" value="WD_REPEATS_REGION"/>
    <property type="match status" value="4"/>
</dbReference>
<name>A0A9P7H919_9HYPO</name>
<dbReference type="AlphaFoldDB" id="A0A9P7H919"/>
<dbReference type="GO" id="GO:0016192">
    <property type="term" value="P:vesicle-mediated transport"/>
    <property type="evidence" value="ECO:0007669"/>
    <property type="project" value="InterPro"/>
</dbReference>
<dbReference type="GO" id="GO:0071013">
    <property type="term" value="C:catalytic step 2 spliceosome"/>
    <property type="evidence" value="ECO:0007669"/>
    <property type="project" value="InterPro"/>
</dbReference>
<sequence>MRSSSPHLHHLHQNSPPLPVVTTSTPSPLPATKISSPLNSAIPTFPLILYFHEAYHPSYRASQLVTELVKQLSSTDIPIMMSGEAWLFLLSVLINAVNLFLQVFFTIMYSDLECDYINPIDLCNRLNTYIIPEAAVHGFLTFLFLINGYWVPLILNLPLLGWNIKKIVDNTHLLDATEIFRKLNVHKKESFFKLGFHLIMFFFYLYSMIDALALCCDFDLPAIIDIQFIIMADFGEYPPNMAPQDALIVREQAEPDHAVVPYSAEDLSRPKAGPLNPFKDESNILKRKSVPTGHAEETYLSEHTFRSKHRAIERRGGPERQYQTTAEQKAEAARIRAGRESKGSATIAEGPGSYVGPWARYKKAEYEVVAEGEELASDEEYEIVEEEEEVVESGTVVKAPTKALERRKEAEEMGDETTTFHGSAEYDYQGRTYMHVPLDLDIDLRKEAGSVTNFIPKKQIHSWKNHTKAITALRFFPTSGHLLLSASADTTVKIFDMYHERELLRTYSGHSKALSDICFNTSGTQFLSSSYDRMIKLWDTEKGVCISKFTTGKTPHCIKFNPDPEHANEFLAGMSDKKIVQFDIRTPNEVVQEYDHHLAAINTITFVDDNRRFMTTSDDKSLRAWDYNIPVPIKYIAEPDMYPMTRAAPHPSGKYVAYQSSDNQILVYGANDKFRQNRKKSYRGHNNAGLGIDLDCSPDGQFLASGDSGGYVCFWDWKTCKMYHKLKAGNQAITSVKWHPQETSKVVTAGMDGEIRYWD</sequence>
<dbReference type="FunFam" id="2.130.10.10:FF:000191">
    <property type="entry name" value="mRNA splicing factor"/>
    <property type="match status" value="1"/>
</dbReference>
<evidence type="ECO:0000256" key="4">
    <source>
        <dbReference type="SAM" id="MobiDB-lite"/>
    </source>
</evidence>
<dbReference type="InterPro" id="IPR001680">
    <property type="entry name" value="WD40_rpt"/>
</dbReference>
<evidence type="ECO:0000256" key="2">
    <source>
        <dbReference type="ARBA" id="ARBA00022737"/>
    </source>
</evidence>